<name>A0A0G1UMH9_9BACT</name>
<organism evidence="1 2">
    <name type="scientific">Candidatus Gottesmanbacteria bacterium GW2011_GWA1_48_13</name>
    <dbReference type="NCBI Taxonomy" id="1618439"/>
    <lineage>
        <taxon>Bacteria</taxon>
        <taxon>Candidatus Gottesmaniibacteriota</taxon>
    </lineage>
</organism>
<evidence type="ECO:0000313" key="2">
    <source>
        <dbReference type="Proteomes" id="UP000034661"/>
    </source>
</evidence>
<dbReference type="Proteomes" id="UP000034661">
    <property type="component" value="Unassembled WGS sequence"/>
</dbReference>
<dbReference type="EMBL" id="LCPJ01000023">
    <property type="protein sequence ID" value="KKU95301.1"/>
    <property type="molecule type" value="Genomic_DNA"/>
</dbReference>
<gene>
    <name evidence="1" type="ORF">UY27_C0023G0009</name>
</gene>
<dbReference type="InterPro" id="IPR011042">
    <property type="entry name" value="6-blade_b-propeller_TolB-like"/>
</dbReference>
<dbReference type="SUPFAM" id="SSF63825">
    <property type="entry name" value="YWTD domain"/>
    <property type="match status" value="1"/>
</dbReference>
<sequence>MRESFTVSGLDKDLGENRIIYTDEDQENLYVLDRTNKRIVVLKKTGEYLQQYEGGEIGNASSLVVDEKAGKVYILAGSKIYEISK</sequence>
<dbReference type="AlphaFoldDB" id="A0A0G1UMH9"/>
<proteinExistence type="predicted"/>
<dbReference type="Gene3D" id="2.120.10.30">
    <property type="entry name" value="TolB, C-terminal domain"/>
    <property type="match status" value="1"/>
</dbReference>
<comment type="caution">
    <text evidence="1">The sequence shown here is derived from an EMBL/GenBank/DDBJ whole genome shotgun (WGS) entry which is preliminary data.</text>
</comment>
<accession>A0A0G1UMH9</accession>
<evidence type="ECO:0000313" key="1">
    <source>
        <dbReference type="EMBL" id="KKU95301.1"/>
    </source>
</evidence>
<protein>
    <submittedName>
        <fullName evidence="1">Uncharacterized protein</fullName>
    </submittedName>
</protein>
<reference evidence="1 2" key="1">
    <citation type="journal article" date="2015" name="Nature">
        <title>rRNA introns, odd ribosomes, and small enigmatic genomes across a large radiation of phyla.</title>
        <authorList>
            <person name="Brown C.T."/>
            <person name="Hug L.A."/>
            <person name="Thomas B.C."/>
            <person name="Sharon I."/>
            <person name="Castelle C.J."/>
            <person name="Singh A."/>
            <person name="Wilkins M.J."/>
            <person name="Williams K.H."/>
            <person name="Banfield J.F."/>
        </authorList>
    </citation>
    <scope>NUCLEOTIDE SEQUENCE [LARGE SCALE GENOMIC DNA]</scope>
</reference>